<feature type="compositionally biased region" description="Basic residues" evidence="1">
    <location>
        <begin position="1"/>
        <end position="16"/>
    </location>
</feature>
<evidence type="ECO:0000313" key="3">
    <source>
        <dbReference type="Proteomes" id="UP000638014"/>
    </source>
</evidence>
<dbReference type="Proteomes" id="UP000638014">
    <property type="component" value="Unassembled WGS sequence"/>
</dbReference>
<evidence type="ECO:0000313" key="2">
    <source>
        <dbReference type="EMBL" id="MBD1389447.1"/>
    </source>
</evidence>
<protein>
    <submittedName>
        <fullName evidence="2">Uncharacterized protein</fullName>
    </submittedName>
</protein>
<proteinExistence type="predicted"/>
<dbReference type="EMBL" id="JACXAF010000009">
    <property type="protein sequence ID" value="MBD1389447.1"/>
    <property type="molecule type" value="Genomic_DNA"/>
</dbReference>
<evidence type="ECO:0000256" key="1">
    <source>
        <dbReference type="SAM" id="MobiDB-lite"/>
    </source>
</evidence>
<sequence>MPKSKTKGKNGRKRAKVQPQAATKRIPELSERKHVGDAGFFQSFLNDNI</sequence>
<feature type="region of interest" description="Disordered" evidence="1">
    <location>
        <begin position="1"/>
        <end position="33"/>
    </location>
</feature>
<dbReference type="RefSeq" id="WP_191144554.1">
    <property type="nucleotide sequence ID" value="NZ_JACXAF010000009.1"/>
</dbReference>
<comment type="caution">
    <text evidence="2">The sequence shown here is derived from an EMBL/GenBank/DDBJ whole genome shotgun (WGS) entry which is preliminary data.</text>
</comment>
<organism evidence="2 3">
    <name type="scientific">Neiella litorisoli</name>
    <dbReference type="NCBI Taxonomy" id="2771431"/>
    <lineage>
        <taxon>Bacteria</taxon>
        <taxon>Pseudomonadati</taxon>
        <taxon>Pseudomonadota</taxon>
        <taxon>Gammaproteobacteria</taxon>
        <taxon>Alteromonadales</taxon>
        <taxon>Echinimonadaceae</taxon>
        <taxon>Neiella</taxon>
    </lineage>
</organism>
<reference evidence="2" key="1">
    <citation type="submission" date="2020-09" db="EMBL/GenBank/DDBJ databases">
        <title>A novel bacterium of genus Neiella, isolated from South China Sea.</title>
        <authorList>
            <person name="Huang H."/>
            <person name="Mo K."/>
            <person name="Hu Y."/>
        </authorList>
    </citation>
    <scope>NUCLEOTIDE SEQUENCE</scope>
    <source>
        <strain evidence="2">HB171785</strain>
    </source>
</reference>
<keyword evidence="3" id="KW-1185">Reference proteome</keyword>
<gene>
    <name evidence="2" type="ORF">IC617_08410</name>
</gene>
<name>A0A8J6UPT6_9GAMM</name>
<dbReference type="AlphaFoldDB" id="A0A8J6UPT6"/>
<accession>A0A8J6UPT6</accession>